<comment type="similarity">
    <text evidence="2">Belongs to the peptidase C19 family.</text>
</comment>
<dbReference type="PROSITE" id="PS00972">
    <property type="entry name" value="USP_1"/>
    <property type="match status" value="1"/>
</dbReference>
<dbReference type="InterPro" id="IPR028889">
    <property type="entry name" value="USP"/>
</dbReference>
<dbReference type="PANTHER" id="PTHR24006">
    <property type="entry name" value="UBIQUITIN CARBOXYL-TERMINAL HYDROLASE"/>
    <property type="match status" value="1"/>
</dbReference>
<evidence type="ECO:0000256" key="2">
    <source>
        <dbReference type="ARBA" id="ARBA00009085"/>
    </source>
</evidence>
<dbReference type="SUPFAM" id="SSF54001">
    <property type="entry name" value="Cysteine proteinases"/>
    <property type="match status" value="1"/>
</dbReference>
<dbReference type="SUPFAM" id="SSF48371">
    <property type="entry name" value="ARM repeat"/>
    <property type="match status" value="1"/>
</dbReference>
<dbReference type="GO" id="GO:0004843">
    <property type="term" value="F:cysteine-type deubiquitinase activity"/>
    <property type="evidence" value="ECO:0007669"/>
    <property type="project" value="UniProtKB-EC"/>
</dbReference>
<dbReference type="Pfam" id="PF00443">
    <property type="entry name" value="UCH"/>
    <property type="match status" value="1"/>
</dbReference>
<dbReference type="InterPro" id="IPR056850">
    <property type="entry name" value="ARM_UBP34_24_USP9X_Y"/>
</dbReference>
<dbReference type="InterPro" id="IPR018200">
    <property type="entry name" value="USP_CS"/>
</dbReference>
<dbReference type="GO" id="GO:0005634">
    <property type="term" value="C:nucleus"/>
    <property type="evidence" value="ECO:0007669"/>
    <property type="project" value="TreeGrafter"/>
</dbReference>
<dbReference type="InterPro" id="IPR016024">
    <property type="entry name" value="ARM-type_fold"/>
</dbReference>
<keyword evidence="6" id="KW-0833">Ubl conjugation pathway</keyword>
<sequence>MVTAYTGTPDSSQQLPLSSAVIAMGADEASVPETAETPSPPNTATDDGVEDTAAVQAGSVPAPFDVIVSDVGDLANASFSGSIPDLEDMYAVSGSGLPDFQPLLSSSSPIPLPYITTPVGPTSDPGGIDVKTPPPEIIVVAEPDLTPEYIIDMLNLLEEFKKTLQELPARSGPPFRVADGETFDRILQFLVKLTQEGFDGGYKQCSNFIQENLFPAFSKLYTDDSVSSWTTEAHGQIFRRSQQAIRLIALKMGQDCFGLLDLLHLLLNPMTRFMGSTFNKHSVTFEPVLPHPTRLYSNSMFPAASSSDLHKSADLKSEEDLIPEDVYARCFDNRCPKGYVVDYLTAFGRAGGFDALQRRICEASETNPLTIALLVALLKPFGTCGEYLATRTVERYFLKIFEVVPRFLETMSDEDFKKESGKQDGKTDPVTTILKTLQMLAKRLPDQEATITQAIELARLSSLTKLLRISTYNGKMHALNEINRIIGTFSFSHRPFLEEDATVVGPDKLAKWLLDNRLLSVILSDNMHSPQYVDKLDKLIRFLIKEKSLTTEDLDDLWAAQIGKHEAIVKNVHDLLTKLAWDFTPSQLDHLFGHFQGSWISASRRQREKLLELIRRLAEDDKEGVMAEKVLDLLWSLSHNEELPTEIMDQALTAHLKIIDYTCSQDKDALKMNWLRKCVQEIKTNTWVIPALRHIKCICDQYPESNNNMGGIGSMRSCNMPRSDVLKRLIQEDKIIDTVSSSLEQYLEQARFVWSHQGEPRSFDPMTQDLLGSKFSHFMHVDERLTFLRYVLQQGSTYLEDPYKLWTCLAEHPVFPCDRDLCFKWFTKLMASTEHHDILPTVIKEFFETKVLMLDPACLTESGLECFSRFLYYVNVKERKLEARRKQHYLQDVELIGIDYLWKIILTCNEETSQLGINLLRDLYASPSLHTNSNLVTLHTHVVTECIDRLRPIHDNLSVLVNDKDYRNKIQEDGNKAVRILKVLTEYIQQHDREHNAERLRPPLSRATYGAGFYVTIKSNPNHTRPEEIELVTHTNDTIGGLRRQIYQRYRVSPGVMKLDLFYNNELLQQQHDRRLFTDLGFDHTLERPIITVKVAGASAYHGGGLPDMTAHSSPDSSNDISPVDTPQGGDILGEAASDTENLLPGVWLASQTAMVEEFVRFADLGSRLCNLELVTTARNLLGLLPADERVVMAIQNAAADTSVSLDSVFQMHSPSKVLYNLQVLQSLLLPARLGLFDDAATFCAQFISRRPLLDYILEMLTRNNFIQDADTTTKQQCYQCVLRLVKLVLHIMFAVCAESSATLVAHSLSHPNQPLPANALAALRRGFTDETLLSTGNVRNGFSAAQAVSEYGIRMIAAKVCLLYRTAALNAPKLDTLKALRHLAWTAASGSLCLLECPEADARSALQKITSPLSQADLMIAEEALDCFLLCFPLTPKSVDNVITQKHVWLPFFDDMLIVCKEPGIRRVAMQHFAVIGTKCTSEQQHLDNLLITHFFQSMQRESKLRPETCDEVFRFLAVLLQSFGVSRQLPEVDNMLRVELDWLEQCRKHCAEGGRSDVHDTLLEGHLLLIKELVRILHPRKKRGLRSKENRPLLIQELIEDFLFPTARVLLKMVRSRHNSLSSRPSSSSAFGGPSSSVVSSSVSSSDLFDAAYSDPLALLEMPSWARPICQSPASINAAFEVIAALCLGSPDNLTILNETLTLLFYSESESPITEWEFSPPIGPRRTDGFVGLKNAGATCYMNSVLQQLYMIPVVRNGILTIEGVGGNYAEDDMEEKGDGDGPQQSGGFVGPLLPLPFCVPDDMIISAGGDCKADSPPMDLIPVPAAKTPAAAAQDYNAGLIKQLQVLFSHLACSKLQFFIPRGFWKHFRMGNEPVNLREQHDAMEFYNQVVDCVDEGLKSAQKPPLMGAVLRGYFADQKICKDCPHRYSRTESFTSLSLDIRNFHTLQDTLEHYVKGDLLEGANAYTCEKCNRKVDTIKRLCIKQLPQILTIQLKRFDYDWEREQPIKFNDYFEFPREIDMEPYTAAGLAKSDGFVIQDEDDIIREVEEASGMKPRRSGTVPPPSSHYRLVGIVVHSGQATGGHYYSFILDRDGEQKWYRFDDGEVSECKLDEDDELKTQCFGEESPGKKQWWNAYLLFYERIDAVQKPPNFHERARLTGRIRMQSESIGAQIVHMIPTSLRNMILKQNLKFMHSRSQFIPEYFAFLRRLLVNSSLYLPAAAAQYDQAERNLQHLRHQQQLNGHQLAQNEQQQQLMARTQQEYHLRSLLPPEEIDACCLAVVQLMGEFWRVLWWRNLELVN</sequence>
<keyword evidence="12" id="KW-1185">Reference proteome</keyword>
<evidence type="ECO:0000256" key="1">
    <source>
        <dbReference type="ARBA" id="ARBA00000707"/>
    </source>
</evidence>
<dbReference type="PROSITE" id="PS50235">
    <property type="entry name" value="USP_3"/>
    <property type="match status" value="1"/>
</dbReference>
<keyword evidence="8" id="KW-0788">Thiol protease</keyword>
<evidence type="ECO:0000256" key="8">
    <source>
        <dbReference type="ARBA" id="ARBA00022807"/>
    </source>
</evidence>
<dbReference type="InterPro" id="IPR050164">
    <property type="entry name" value="Peptidase_C19"/>
</dbReference>
<dbReference type="InterPro" id="IPR038765">
    <property type="entry name" value="Papain-like_cys_pep_sf"/>
</dbReference>
<evidence type="ECO:0000256" key="7">
    <source>
        <dbReference type="ARBA" id="ARBA00022801"/>
    </source>
</evidence>
<keyword evidence="4" id="KW-0597">Phosphoprotein</keyword>
<dbReference type="EMBL" id="MTYJ01000021">
    <property type="protein sequence ID" value="OQV21658.1"/>
    <property type="molecule type" value="Genomic_DNA"/>
</dbReference>
<dbReference type="PROSITE" id="PS00973">
    <property type="entry name" value="USP_2"/>
    <property type="match status" value="1"/>
</dbReference>
<dbReference type="PANTHER" id="PTHR24006:SF925">
    <property type="entry name" value="UBIQUITINYL HYDROLASE 1"/>
    <property type="match status" value="1"/>
</dbReference>
<dbReference type="EC" id="3.4.19.12" evidence="3"/>
<evidence type="ECO:0000256" key="3">
    <source>
        <dbReference type="ARBA" id="ARBA00012759"/>
    </source>
</evidence>
<evidence type="ECO:0000256" key="9">
    <source>
        <dbReference type="SAM" id="MobiDB-lite"/>
    </source>
</evidence>
<reference evidence="12" key="1">
    <citation type="submission" date="2017-01" db="EMBL/GenBank/DDBJ databases">
        <title>Comparative genomics of anhydrobiosis in the tardigrade Hypsibius dujardini.</title>
        <authorList>
            <person name="Yoshida Y."/>
            <person name="Koutsovoulos G."/>
            <person name="Laetsch D."/>
            <person name="Stevens L."/>
            <person name="Kumar S."/>
            <person name="Horikawa D."/>
            <person name="Ishino K."/>
            <person name="Komine S."/>
            <person name="Tomita M."/>
            <person name="Blaxter M."/>
            <person name="Arakawa K."/>
        </authorList>
    </citation>
    <scope>NUCLEOTIDE SEQUENCE [LARGE SCALE GENOMIC DNA]</scope>
    <source>
        <strain evidence="12">Z151</strain>
    </source>
</reference>
<evidence type="ECO:0000259" key="10">
    <source>
        <dbReference type="PROSITE" id="PS50235"/>
    </source>
</evidence>
<dbReference type="CDD" id="cd02659">
    <property type="entry name" value="peptidase_C19C"/>
    <property type="match status" value="1"/>
</dbReference>
<dbReference type="InterPro" id="IPR001394">
    <property type="entry name" value="Peptidase_C19_UCH"/>
</dbReference>
<dbReference type="GO" id="GO:0016579">
    <property type="term" value="P:protein deubiquitination"/>
    <property type="evidence" value="ECO:0007669"/>
    <property type="project" value="InterPro"/>
</dbReference>
<evidence type="ECO:0000256" key="5">
    <source>
        <dbReference type="ARBA" id="ARBA00022670"/>
    </source>
</evidence>
<comment type="catalytic activity">
    <reaction evidence="1">
        <text>Thiol-dependent hydrolysis of ester, thioester, amide, peptide and isopeptide bonds formed by the C-terminal Gly of ubiquitin (a 76-residue protein attached to proteins as an intracellular targeting signal).</text>
        <dbReference type="EC" id="3.4.19.12"/>
    </reaction>
</comment>
<dbReference type="Pfam" id="PF25010">
    <property type="entry name" value="ARM_UBP24_USP9X-Y"/>
    <property type="match status" value="1"/>
</dbReference>
<proteinExistence type="inferred from homology"/>
<name>A0A1W0X2E9_HYPEX</name>
<keyword evidence="5" id="KW-0645">Protease</keyword>
<comment type="caution">
    <text evidence="11">The sequence shown here is derived from an EMBL/GenBank/DDBJ whole genome shotgun (WGS) entry which is preliminary data.</text>
</comment>
<feature type="domain" description="USP" evidence="10">
    <location>
        <begin position="1733"/>
        <end position="2146"/>
    </location>
</feature>
<protein>
    <recommendedName>
        <fullName evidence="3">ubiquitinyl hydrolase 1</fullName>
        <ecNumber evidence="3">3.4.19.12</ecNumber>
    </recommendedName>
</protein>
<dbReference type="Pfam" id="PF22900">
    <property type="entry name" value="UCH_UBL1"/>
    <property type="match status" value="1"/>
</dbReference>
<feature type="region of interest" description="Disordered" evidence="9">
    <location>
        <begin position="29"/>
        <end position="48"/>
    </location>
</feature>
<dbReference type="GO" id="GO:0005829">
    <property type="term" value="C:cytosol"/>
    <property type="evidence" value="ECO:0007669"/>
    <property type="project" value="TreeGrafter"/>
</dbReference>
<evidence type="ECO:0000256" key="6">
    <source>
        <dbReference type="ARBA" id="ARBA00022786"/>
    </source>
</evidence>
<dbReference type="OrthoDB" id="289038at2759"/>
<evidence type="ECO:0000313" key="12">
    <source>
        <dbReference type="Proteomes" id="UP000192578"/>
    </source>
</evidence>
<dbReference type="Gene3D" id="3.90.70.10">
    <property type="entry name" value="Cysteine proteinases"/>
    <property type="match status" value="1"/>
</dbReference>
<dbReference type="Proteomes" id="UP000192578">
    <property type="component" value="Unassembled WGS sequence"/>
</dbReference>
<keyword evidence="7 11" id="KW-0378">Hydrolase</keyword>
<organism evidence="11 12">
    <name type="scientific">Hypsibius exemplaris</name>
    <name type="common">Freshwater tardigrade</name>
    <dbReference type="NCBI Taxonomy" id="2072580"/>
    <lineage>
        <taxon>Eukaryota</taxon>
        <taxon>Metazoa</taxon>
        <taxon>Ecdysozoa</taxon>
        <taxon>Tardigrada</taxon>
        <taxon>Eutardigrada</taxon>
        <taxon>Parachela</taxon>
        <taxon>Hypsibioidea</taxon>
        <taxon>Hypsibiidae</taxon>
        <taxon>Hypsibius</taxon>
    </lineage>
</organism>
<evidence type="ECO:0000256" key="4">
    <source>
        <dbReference type="ARBA" id="ARBA00022553"/>
    </source>
</evidence>
<dbReference type="InterPro" id="IPR055176">
    <property type="entry name" value="UBP24/USP9X/USP9Y_UBL"/>
</dbReference>
<gene>
    <name evidence="11" type="ORF">BV898_04233</name>
</gene>
<dbReference type="GO" id="GO:0016477">
    <property type="term" value="P:cell migration"/>
    <property type="evidence" value="ECO:0007669"/>
    <property type="project" value="TreeGrafter"/>
</dbReference>
<evidence type="ECO:0000313" key="11">
    <source>
        <dbReference type="EMBL" id="OQV21658.1"/>
    </source>
</evidence>
<accession>A0A1W0X2E9</accession>
<dbReference type="GO" id="GO:0006508">
    <property type="term" value="P:proteolysis"/>
    <property type="evidence" value="ECO:0007669"/>
    <property type="project" value="UniProtKB-KW"/>
</dbReference>